<feature type="domain" description="Biotin synthase auxiliary protein C-terminal" evidence="8">
    <location>
        <begin position="41"/>
        <end position="66"/>
    </location>
</feature>
<dbReference type="Proteomes" id="UP000199350">
    <property type="component" value="Chromosome I"/>
</dbReference>
<evidence type="ECO:0000256" key="7">
    <source>
        <dbReference type="ARBA" id="ARBA00093796"/>
    </source>
</evidence>
<proteinExistence type="inferred from homology"/>
<evidence type="ECO:0000256" key="1">
    <source>
        <dbReference type="ARBA" id="ARBA00001915"/>
    </source>
</evidence>
<evidence type="ECO:0000256" key="6">
    <source>
        <dbReference type="ARBA" id="ARBA00093780"/>
    </source>
</evidence>
<evidence type="ECO:0000259" key="8">
    <source>
        <dbReference type="Pfam" id="PF26519"/>
    </source>
</evidence>
<evidence type="ECO:0000256" key="5">
    <source>
        <dbReference type="ARBA" id="ARBA00093761"/>
    </source>
</evidence>
<gene>
    <name evidence="9" type="ORF">SAMN04488535_1661</name>
</gene>
<comment type="function">
    <text evidence="5">Required for the activity of the biotin synthase BioB.</text>
</comment>
<dbReference type="Pfam" id="PF26519">
    <property type="entry name" value="BsaP"/>
    <property type="match status" value="1"/>
</dbReference>
<dbReference type="RefSeq" id="WP_092151122.1">
    <property type="nucleotide sequence ID" value="NZ_LT629700.1"/>
</dbReference>
<evidence type="ECO:0000256" key="3">
    <source>
        <dbReference type="ARBA" id="ARBA00022756"/>
    </source>
</evidence>
<comment type="similarity">
    <text evidence="6">Belongs to the BsaP family.</text>
</comment>
<evidence type="ECO:0000313" key="9">
    <source>
        <dbReference type="EMBL" id="SDM03729.1"/>
    </source>
</evidence>
<sequence length="67" mass="7602">MKTPASTELADAVASGRVSFSHPEGREWDVPRICPLCGRRMVVKLNPFGWVATCSRHGEFRSEWLER</sequence>
<name>A0A1G9PY80_9CORY</name>
<reference evidence="10" key="1">
    <citation type="submission" date="2016-10" db="EMBL/GenBank/DDBJ databases">
        <authorList>
            <person name="Varghese N."/>
            <person name="Submissions S."/>
        </authorList>
    </citation>
    <scope>NUCLEOTIDE SEQUENCE [LARGE SCALE GENOMIC DNA]</scope>
    <source>
        <strain evidence="10">DSM 20632</strain>
    </source>
</reference>
<dbReference type="EMBL" id="LT629700">
    <property type="protein sequence ID" value="SDM03729.1"/>
    <property type="molecule type" value="Genomic_DNA"/>
</dbReference>
<dbReference type="InterPro" id="IPR058605">
    <property type="entry name" value="BsaP_C"/>
</dbReference>
<dbReference type="OrthoDB" id="3829284at2"/>
<keyword evidence="2" id="KW-0479">Metal-binding</keyword>
<accession>A0A1G9PY80</accession>
<protein>
    <recommendedName>
        <fullName evidence="7">Biotin synthase auxiliary protein</fullName>
    </recommendedName>
</protein>
<evidence type="ECO:0000256" key="4">
    <source>
        <dbReference type="ARBA" id="ARBA00023004"/>
    </source>
</evidence>
<organism evidence="9 10">
    <name type="scientific">Corynebacterium mycetoides</name>
    <dbReference type="NCBI Taxonomy" id="38302"/>
    <lineage>
        <taxon>Bacteria</taxon>
        <taxon>Bacillati</taxon>
        <taxon>Actinomycetota</taxon>
        <taxon>Actinomycetes</taxon>
        <taxon>Mycobacteriales</taxon>
        <taxon>Corynebacteriaceae</taxon>
        <taxon>Corynebacterium</taxon>
    </lineage>
</organism>
<evidence type="ECO:0000256" key="2">
    <source>
        <dbReference type="ARBA" id="ARBA00022723"/>
    </source>
</evidence>
<keyword evidence="3" id="KW-0093">Biotin biosynthesis</keyword>
<keyword evidence="10" id="KW-1185">Reference proteome</keyword>
<dbReference type="STRING" id="38302.SAMN04488535_1661"/>
<evidence type="ECO:0000313" key="10">
    <source>
        <dbReference type="Proteomes" id="UP000199350"/>
    </source>
</evidence>
<keyword evidence="4" id="KW-0408">Iron</keyword>
<comment type="cofactor">
    <cofactor evidence="1">
        <name>iron-sulfur cluster</name>
        <dbReference type="ChEBI" id="CHEBI:30408"/>
    </cofactor>
</comment>
<dbReference type="AlphaFoldDB" id="A0A1G9PY80"/>